<dbReference type="Proteomes" id="UP001156441">
    <property type="component" value="Unassembled WGS sequence"/>
</dbReference>
<reference evidence="3 4" key="1">
    <citation type="submission" date="2021-02" db="EMBL/GenBank/DDBJ databases">
        <title>Actinophytocola xerophila sp. nov., isolated from soil of cotton cropping field.</title>
        <authorList>
            <person name="Huang R."/>
            <person name="Chen X."/>
            <person name="Ge X."/>
            <person name="Liu W."/>
        </authorList>
    </citation>
    <scope>NUCLEOTIDE SEQUENCE [LARGE SCALE GENOMIC DNA]</scope>
    <source>
        <strain evidence="3 4">S1-96</strain>
    </source>
</reference>
<evidence type="ECO:0000256" key="1">
    <source>
        <dbReference type="SAM" id="MobiDB-lite"/>
    </source>
</evidence>
<evidence type="ECO:0008006" key="5">
    <source>
        <dbReference type="Google" id="ProtNLM"/>
    </source>
</evidence>
<dbReference type="InterPro" id="IPR011050">
    <property type="entry name" value="Pectin_lyase_fold/virulence"/>
</dbReference>
<feature type="region of interest" description="Disordered" evidence="1">
    <location>
        <begin position="45"/>
        <end position="94"/>
    </location>
</feature>
<dbReference type="SUPFAM" id="SSF51126">
    <property type="entry name" value="Pectin lyase-like"/>
    <property type="match status" value="1"/>
</dbReference>
<keyword evidence="2" id="KW-0812">Transmembrane</keyword>
<dbReference type="EMBL" id="JAFFZE010000006">
    <property type="protein sequence ID" value="MCT2582990.1"/>
    <property type="molecule type" value="Genomic_DNA"/>
</dbReference>
<evidence type="ECO:0000313" key="4">
    <source>
        <dbReference type="Proteomes" id="UP001156441"/>
    </source>
</evidence>
<gene>
    <name evidence="3" type="ORF">JT362_07655</name>
</gene>
<dbReference type="InterPro" id="IPR012334">
    <property type="entry name" value="Pectin_lyas_fold"/>
</dbReference>
<accession>A0ABT2J543</accession>
<keyword evidence="2" id="KW-0472">Membrane</keyword>
<sequence>MGGPNLVRGMVVVVVTGVLATGGIVWWQADGPVDGRPVARTTGAAELPDVAELPDRPPALDLSQDNRREPLPGLPDWSAAGYREGAGLPGDEDITTDAECVLTPDELASEYAVRPDDGADDTDGFQRAIDDVRADCSPDAGYDDLSLIELPAGELAVSRQLSVDADYLVLRGAGDDPATGTRVVFRPDENTRYDTLTEDGGDWDEDGMRHESGKGGWLWPGRGLFRVQSREVAEDYREDHESAPANRRDLFEGTVNVHWKAGVELTGEDGFAARKGDTVVPLDDWSDEFRVGGYVNIRAANTVRFYEEQQALPTDHDLRNIHMRQQIFEITAVDEDAETITLDKPLEFDVPIDSTSDGSAEIDGKTYESKASPLVDPVLGVGLENLFLTQVVDGHDPSEATHDYGNLSPADQLHGIVFKWAVNGWVRGVTTYLTGSHPVVTEEAKNLRIEGNRFVGSWNKGKGGNGYLRGSRVWDSVYAGNVLRGLRHFTFQWSASGNVFIGNDTDSDVNLHGGWERHNLVELNTVAVPYEHRPGNCSTHCGGESGETGDDSAWYPIWWGAGRKAVKWSGATGPRNVFFNNTMSKQETEGGEFTPYYDSGNTILRFGWDGSGYRHLTSDGEPIEDWAGHERTDFTGDGVDTSLTDDGPSLFLAEPR</sequence>
<name>A0ABT2J543_9PSEU</name>
<evidence type="ECO:0000256" key="2">
    <source>
        <dbReference type="SAM" id="Phobius"/>
    </source>
</evidence>
<keyword evidence="2" id="KW-1133">Transmembrane helix</keyword>
<organism evidence="3 4">
    <name type="scientific">Actinophytocola gossypii</name>
    <dbReference type="NCBI Taxonomy" id="2812003"/>
    <lineage>
        <taxon>Bacteria</taxon>
        <taxon>Bacillati</taxon>
        <taxon>Actinomycetota</taxon>
        <taxon>Actinomycetes</taxon>
        <taxon>Pseudonocardiales</taxon>
        <taxon>Pseudonocardiaceae</taxon>
    </lineage>
</organism>
<proteinExistence type="predicted"/>
<evidence type="ECO:0000313" key="3">
    <source>
        <dbReference type="EMBL" id="MCT2582990.1"/>
    </source>
</evidence>
<feature type="transmembrane region" description="Helical" evidence="2">
    <location>
        <begin position="7"/>
        <end position="27"/>
    </location>
</feature>
<keyword evidence="4" id="KW-1185">Reference proteome</keyword>
<dbReference type="Gene3D" id="2.160.20.10">
    <property type="entry name" value="Single-stranded right-handed beta-helix, Pectin lyase-like"/>
    <property type="match status" value="1"/>
</dbReference>
<comment type="caution">
    <text evidence="3">The sequence shown here is derived from an EMBL/GenBank/DDBJ whole genome shotgun (WGS) entry which is preliminary data.</text>
</comment>
<protein>
    <recommendedName>
        <fullName evidence="5">Right-handed parallel beta-helix repeat-containing protein</fullName>
    </recommendedName>
</protein>
<dbReference type="RefSeq" id="WP_260190326.1">
    <property type="nucleotide sequence ID" value="NZ_JAFFZE010000006.1"/>
</dbReference>